<dbReference type="AlphaFoldDB" id="A0A0W0SXF9"/>
<protein>
    <submittedName>
        <fullName evidence="1">Thiesterase</fullName>
    </submittedName>
</protein>
<dbReference type="RefSeq" id="WP_058495949.1">
    <property type="nucleotide sequence ID" value="NZ_CAAAIU010000002.1"/>
</dbReference>
<organism evidence="1 2">
    <name type="scientific">Legionella drozanskii LLAP-1</name>
    <dbReference type="NCBI Taxonomy" id="1212489"/>
    <lineage>
        <taxon>Bacteria</taxon>
        <taxon>Pseudomonadati</taxon>
        <taxon>Pseudomonadota</taxon>
        <taxon>Gammaproteobacteria</taxon>
        <taxon>Legionellales</taxon>
        <taxon>Legionellaceae</taxon>
        <taxon>Legionella</taxon>
    </lineage>
</organism>
<gene>
    <name evidence="1" type="primary">fcbC</name>
    <name evidence="1" type="ORF">Ldro_1674</name>
</gene>
<dbReference type="PATRIC" id="fig|1212489.4.peg.1768"/>
<dbReference type="SUPFAM" id="SSF54637">
    <property type="entry name" value="Thioesterase/thiol ester dehydrase-isomerase"/>
    <property type="match status" value="1"/>
</dbReference>
<sequence>MTTTKKMAVHQKVFSIEWGDMDALGHVNNGRYFDYFQQARIEWLESINLVLQQGQGTGPVVIHVGCTFLKPIIYPATLKLTSSLHSLGRSSMVIDHDIYQDDELMTQGTSKIVWVDYNKNQSVPLPESLRKLIEPLV</sequence>
<reference evidence="1 2" key="1">
    <citation type="submission" date="2015-11" db="EMBL/GenBank/DDBJ databases">
        <title>Genomic analysis of 38 Legionella species identifies large and diverse effector repertoires.</title>
        <authorList>
            <person name="Burstein D."/>
            <person name="Amaro F."/>
            <person name="Zusman T."/>
            <person name="Lifshitz Z."/>
            <person name="Cohen O."/>
            <person name="Gilbert J.A."/>
            <person name="Pupko T."/>
            <person name="Shuman H.A."/>
            <person name="Segal G."/>
        </authorList>
    </citation>
    <scope>NUCLEOTIDE SEQUENCE [LARGE SCALE GENOMIC DNA]</scope>
    <source>
        <strain evidence="1 2">ATCC 700990</strain>
    </source>
</reference>
<dbReference type="InterPro" id="IPR029069">
    <property type="entry name" value="HotDog_dom_sf"/>
</dbReference>
<name>A0A0W0SXF9_9GAMM</name>
<dbReference type="Proteomes" id="UP000054736">
    <property type="component" value="Unassembled WGS sequence"/>
</dbReference>
<dbReference type="InterPro" id="IPR050563">
    <property type="entry name" value="4-hydroxybenzoyl-CoA_TE"/>
</dbReference>
<dbReference type="CDD" id="cd00586">
    <property type="entry name" value="4HBT"/>
    <property type="match status" value="1"/>
</dbReference>
<proteinExistence type="predicted"/>
<dbReference type="GO" id="GO:0047617">
    <property type="term" value="F:fatty acyl-CoA hydrolase activity"/>
    <property type="evidence" value="ECO:0007669"/>
    <property type="project" value="TreeGrafter"/>
</dbReference>
<dbReference type="PANTHER" id="PTHR31793">
    <property type="entry name" value="4-HYDROXYBENZOYL-COA THIOESTERASE FAMILY MEMBER"/>
    <property type="match status" value="1"/>
</dbReference>
<evidence type="ECO:0000313" key="2">
    <source>
        <dbReference type="Proteomes" id="UP000054736"/>
    </source>
</evidence>
<dbReference type="EMBL" id="LNXY01000020">
    <property type="protein sequence ID" value="KTC88055.1"/>
    <property type="molecule type" value="Genomic_DNA"/>
</dbReference>
<dbReference type="OrthoDB" id="9799036at2"/>
<evidence type="ECO:0000313" key="1">
    <source>
        <dbReference type="EMBL" id="KTC88055.1"/>
    </source>
</evidence>
<keyword evidence="2" id="KW-1185">Reference proteome</keyword>
<dbReference type="Pfam" id="PF13279">
    <property type="entry name" value="4HBT_2"/>
    <property type="match status" value="1"/>
</dbReference>
<comment type="caution">
    <text evidence="1">The sequence shown here is derived from an EMBL/GenBank/DDBJ whole genome shotgun (WGS) entry which is preliminary data.</text>
</comment>
<dbReference type="Gene3D" id="3.10.129.10">
    <property type="entry name" value="Hotdog Thioesterase"/>
    <property type="match status" value="1"/>
</dbReference>
<dbReference type="PANTHER" id="PTHR31793:SF24">
    <property type="entry name" value="LONG-CHAIN ACYL-COA THIOESTERASE FADM"/>
    <property type="match status" value="1"/>
</dbReference>
<accession>A0A0W0SXF9</accession>
<dbReference type="STRING" id="1212489.Ldro_1674"/>